<reference evidence="6" key="1">
    <citation type="submission" date="2022-10" db="EMBL/GenBank/DDBJ databases">
        <authorList>
            <person name="Koch H."/>
        </authorList>
    </citation>
    <scope>NUCLEOTIDE SEQUENCE</scope>
    <source>
        <strain evidence="6">DNF</strain>
    </source>
</reference>
<evidence type="ECO:0000259" key="5">
    <source>
        <dbReference type="PROSITE" id="PS51007"/>
    </source>
</evidence>
<gene>
    <name evidence="6" type="ORF">DNFV4_01903</name>
</gene>
<keyword evidence="2 4" id="KW-0479">Metal-binding</keyword>
<dbReference type="InterPro" id="IPR036909">
    <property type="entry name" value="Cyt_c-like_dom_sf"/>
</dbReference>
<evidence type="ECO:0000313" key="6">
    <source>
        <dbReference type="EMBL" id="CAI4031481.1"/>
    </source>
</evidence>
<accession>A0AA86T3T6</accession>
<dbReference type="Proteomes" id="UP001179121">
    <property type="component" value="Chromosome"/>
</dbReference>
<feature type="domain" description="Cytochrome c" evidence="5">
    <location>
        <begin position="59"/>
        <end position="150"/>
    </location>
</feature>
<proteinExistence type="predicted"/>
<dbReference type="Gene3D" id="1.10.760.10">
    <property type="entry name" value="Cytochrome c-like domain"/>
    <property type="match status" value="1"/>
</dbReference>
<dbReference type="AlphaFoldDB" id="A0AA86T3T6"/>
<evidence type="ECO:0000256" key="2">
    <source>
        <dbReference type="ARBA" id="ARBA00022723"/>
    </source>
</evidence>
<dbReference type="KEGG" id="nti:DNFV4_01903"/>
<dbReference type="GO" id="GO:0046872">
    <property type="term" value="F:metal ion binding"/>
    <property type="evidence" value="ECO:0007669"/>
    <property type="project" value="UniProtKB-KW"/>
</dbReference>
<dbReference type="Pfam" id="PF13442">
    <property type="entry name" value="Cytochrome_CBB3"/>
    <property type="match status" value="1"/>
</dbReference>
<keyword evidence="7" id="KW-1185">Reference proteome</keyword>
<keyword evidence="1 4" id="KW-0349">Heme</keyword>
<dbReference type="InterPro" id="IPR009056">
    <property type="entry name" value="Cyt_c-like_dom"/>
</dbReference>
<protein>
    <submittedName>
        <fullName evidence="6">Cytochrome c domain-containing protein</fullName>
    </submittedName>
</protein>
<dbReference type="GO" id="GO:0009055">
    <property type="term" value="F:electron transfer activity"/>
    <property type="evidence" value="ECO:0007669"/>
    <property type="project" value="InterPro"/>
</dbReference>
<dbReference type="SUPFAM" id="SSF46626">
    <property type="entry name" value="Cytochrome c"/>
    <property type="match status" value="1"/>
</dbReference>
<keyword evidence="3 4" id="KW-0408">Iron</keyword>
<evidence type="ECO:0000256" key="4">
    <source>
        <dbReference type="PROSITE-ProRule" id="PRU00433"/>
    </source>
</evidence>
<name>A0AA86T3T6_9BACT</name>
<organism evidence="6 7">
    <name type="scientific">Nitrospira tepida</name>
    <dbReference type="NCBI Taxonomy" id="2973512"/>
    <lineage>
        <taxon>Bacteria</taxon>
        <taxon>Pseudomonadati</taxon>
        <taxon>Nitrospirota</taxon>
        <taxon>Nitrospiria</taxon>
        <taxon>Nitrospirales</taxon>
        <taxon>Nitrospiraceae</taxon>
        <taxon>Nitrospira</taxon>
    </lineage>
</organism>
<dbReference type="PROSITE" id="PS51007">
    <property type="entry name" value="CYTC"/>
    <property type="match status" value="1"/>
</dbReference>
<evidence type="ECO:0000256" key="1">
    <source>
        <dbReference type="ARBA" id="ARBA00022617"/>
    </source>
</evidence>
<dbReference type="EMBL" id="OX365700">
    <property type="protein sequence ID" value="CAI4031481.1"/>
    <property type="molecule type" value="Genomic_DNA"/>
</dbReference>
<dbReference type="RefSeq" id="WP_289268394.1">
    <property type="nucleotide sequence ID" value="NZ_OX365700.1"/>
</dbReference>
<evidence type="ECO:0000313" key="7">
    <source>
        <dbReference type="Proteomes" id="UP001179121"/>
    </source>
</evidence>
<sequence>MPRWIAGVSGMGAILLVGTLALSAPEKDPLKPRVPADQMEEAKKLSTSLFKDAKQASADIVKEGKVLYDGKGTCFNCHGKSGKGDGPAGAMLDPVPRDLTNCEFQKKRTDGELFWVIKNGSPGTGMVALMPGSVNEEEAWKIIAYVRSLCKS</sequence>
<evidence type="ECO:0000256" key="3">
    <source>
        <dbReference type="ARBA" id="ARBA00023004"/>
    </source>
</evidence>
<dbReference type="GO" id="GO:0020037">
    <property type="term" value="F:heme binding"/>
    <property type="evidence" value="ECO:0007669"/>
    <property type="project" value="InterPro"/>
</dbReference>